<comment type="caution">
    <text evidence="1">The sequence shown here is derived from an EMBL/GenBank/DDBJ whole genome shotgun (WGS) entry which is preliminary data.</text>
</comment>
<evidence type="ECO:0000313" key="2">
    <source>
        <dbReference type="Proteomes" id="UP001157439"/>
    </source>
</evidence>
<organism evidence="1 2">
    <name type="scientific">Paraferrimonas haliotis</name>
    <dbReference type="NCBI Taxonomy" id="2013866"/>
    <lineage>
        <taxon>Bacteria</taxon>
        <taxon>Pseudomonadati</taxon>
        <taxon>Pseudomonadota</taxon>
        <taxon>Gammaproteobacteria</taxon>
        <taxon>Alteromonadales</taxon>
        <taxon>Ferrimonadaceae</taxon>
        <taxon>Paraferrimonas</taxon>
    </lineage>
</organism>
<name>A0AA37U043_9GAMM</name>
<dbReference type="EMBL" id="BSPO01000003">
    <property type="protein sequence ID" value="GLS84071.1"/>
    <property type="molecule type" value="Genomic_DNA"/>
</dbReference>
<accession>A0AA37U043</accession>
<evidence type="ECO:0000313" key="1">
    <source>
        <dbReference type="EMBL" id="GLS84071.1"/>
    </source>
</evidence>
<dbReference type="AlphaFoldDB" id="A0AA37U043"/>
<reference evidence="1 2" key="1">
    <citation type="journal article" date="2014" name="Int. J. Syst. Evol. Microbiol.">
        <title>Complete genome sequence of Corynebacterium casei LMG S-19264T (=DSM 44701T), isolated from a smear-ripened cheese.</title>
        <authorList>
            <consortium name="US DOE Joint Genome Institute (JGI-PGF)"/>
            <person name="Walter F."/>
            <person name="Albersmeier A."/>
            <person name="Kalinowski J."/>
            <person name="Ruckert C."/>
        </authorList>
    </citation>
    <scope>NUCLEOTIDE SEQUENCE [LARGE SCALE GENOMIC DNA]</scope>
    <source>
        <strain evidence="1 2">NBRC 112785</strain>
    </source>
</reference>
<gene>
    <name evidence="1" type="ORF">GCM10007894_20480</name>
</gene>
<keyword evidence="2" id="KW-1185">Reference proteome</keyword>
<sequence>MRGSTMNWFSDLFPKHVPRNQDDIEREHDNQLLREQKELDCNYSDDYYGDQVCQLIDKKGRTPNR</sequence>
<protein>
    <submittedName>
        <fullName evidence="1">Uncharacterized protein</fullName>
    </submittedName>
</protein>
<proteinExistence type="predicted"/>
<dbReference type="Proteomes" id="UP001157439">
    <property type="component" value="Unassembled WGS sequence"/>
</dbReference>